<dbReference type="EMBL" id="BJYT01000033">
    <property type="protein sequence ID" value="GEO11938.1"/>
    <property type="molecule type" value="Genomic_DNA"/>
</dbReference>
<dbReference type="AlphaFoldDB" id="A0A512BIZ0"/>
<gene>
    <name evidence="1" type="ORF">SAE01_44340</name>
</gene>
<organism evidence="1 2">
    <name type="scientific">Segetibacter aerophilus</name>
    <dbReference type="NCBI Taxonomy" id="670293"/>
    <lineage>
        <taxon>Bacteria</taxon>
        <taxon>Pseudomonadati</taxon>
        <taxon>Bacteroidota</taxon>
        <taxon>Chitinophagia</taxon>
        <taxon>Chitinophagales</taxon>
        <taxon>Chitinophagaceae</taxon>
        <taxon>Segetibacter</taxon>
    </lineage>
</organism>
<evidence type="ECO:0000313" key="2">
    <source>
        <dbReference type="Proteomes" id="UP000321513"/>
    </source>
</evidence>
<keyword evidence="2" id="KW-1185">Reference proteome</keyword>
<accession>A0A512BIZ0</accession>
<name>A0A512BIZ0_9BACT</name>
<sequence length="351" mass="39755">MRLRYEHLFSIDFTTAYYVDMLPHGDFVIVPTCYCVKQMSRFKMLSKKTINGMSLIYECSPFTNDATPFRPVNVVEKFTFKVTVANPEFWYYADVNNWERDKIFLLKNPFFNTTGDINVLTGPLNATVLFRPMQFKHELVMENVPGLLKVLDATGNVLRTIIVRARTVVEPVGKKEALFVDLKNSTDGSYTLRHVTSGGDVDEAVYCSEDYSTDTLAIVEISYQSGLAWTGIPPFQRYVVNITSRATDWFFDVHIRKKAIPPYLASQLKITHVPVPPEPLRTFAVVGVADDVNGFVQFKSNVKLTYSQRPMQLQLQKVPATTVLDTMPLPSSITVQKDALNNIITKIVVNV</sequence>
<dbReference type="OrthoDB" id="7054120at2"/>
<protein>
    <submittedName>
        <fullName evidence="1">Uncharacterized protein</fullName>
    </submittedName>
</protein>
<proteinExistence type="predicted"/>
<dbReference type="RefSeq" id="WP_147206063.1">
    <property type="nucleotide sequence ID" value="NZ_BJYT01000033.1"/>
</dbReference>
<comment type="caution">
    <text evidence="1">The sequence shown here is derived from an EMBL/GenBank/DDBJ whole genome shotgun (WGS) entry which is preliminary data.</text>
</comment>
<reference evidence="1 2" key="1">
    <citation type="submission" date="2019-07" db="EMBL/GenBank/DDBJ databases">
        <title>Whole genome shotgun sequence of Segetibacter aerophilus NBRC 106135.</title>
        <authorList>
            <person name="Hosoyama A."/>
            <person name="Uohara A."/>
            <person name="Ohji S."/>
            <person name="Ichikawa N."/>
        </authorList>
    </citation>
    <scope>NUCLEOTIDE SEQUENCE [LARGE SCALE GENOMIC DNA]</scope>
    <source>
        <strain evidence="1 2">NBRC 106135</strain>
    </source>
</reference>
<evidence type="ECO:0000313" key="1">
    <source>
        <dbReference type="EMBL" id="GEO11938.1"/>
    </source>
</evidence>
<dbReference type="Proteomes" id="UP000321513">
    <property type="component" value="Unassembled WGS sequence"/>
</dbReference>